<reference evidence="1" key="1">
    <citation type="submission" date="2014-09" db="EMBL/GenBank/DDBJ databases">
        <authorList>
            <person name="Magalhaes I.L.F."/>
            <person name="Oliveira U."/>
            <person name="Santos F.R."/>
            <person name="Vidigal T.H.D.A."/>
            <person name="Brescovit A.D."/>
            <person name="Santos A.J."/>
        </authorList>
    </citation>
    <scope>NUCLEOTIDE SEQUENCE</scope>
    <source>
        <tissue evidence="1">Shoot tissue taken approximately 20 cm above the soil surface</tissue>
    </source>
</reference>
<evidence type="ECO:0000313" key="1">
    <source>
        <dbReference type="EMBL" id="JAD65745.1"/>
    </source>
</evidence>
<organism evidence="1">
    <name type="scientific">Arundo donax</name>
    <name type="common">Giant reed</name>
    <name type="synonym">Donax arundinaceus</name>
    <dbReference type="NCBI Taxonomy" id="35708"/>
    <lineage>
        <taxon>Eukaryota</taxon>
        <taxon>Viridiplantae</taxon>
        <taxon>Streptophyta</taxon>
        <taxon>Embryophyta</taxon>
        <taxon>Tracheophyta</taxon>
        <taxon>Spermatophyta</taxon>
        <taxon>Magnoliopsida</taxon>
        <taxon>Liliopsida</taxon>
        <taxon>Poales</taxon>
        <taxon>Poaceae</taxon>
        <taxon>PACMAD clade</taxon>
        <taxon>Arundinoideae</taxon>
        <taxon>Arundineae</taxon>
        <taxon>Arundo</taxon>
    </lineage>
</organism>
<name>A0A0A9BX58_ARUDO</name>
<reference evidence="1" key="2">
    <citation type="journal article" date="2015" name="Data Brief">
        <title>Shoot transcriptome of the giant reed, Arundo donax.</title>
        <authorList>
            <person name="Barrero R.A."/>
            <person name="Guerrero F.D."/>
            <person name="Moolhuijzen P."/>
            <person name="Goolsby J.A."/>
            <person name="Tidwell J."/>
            <person name="Bellgard S.E."/>
            <person name="Bellgard M.I."/>
        </authorList>
    </citation>
    <scope>NUCLEOTIDE SEQUENCE</scope>
    <source>
        <tissue evidence="1">Shoot tissue taken approximately 20 cm above the soil surface</tissue>
    </source>
</reference>
<sequence length="28" mass="3293">MYFSCTVSKITKTDVVNLAYQFFARPFD</sequence>
<dbReference type="AlphaFoldDB" id="A0A0A9BX58"/>
<dbReference type="EMBL" id="GBRH01232150">
    <property type="protein sequence ID" value="JAD65745.1"/>
    <property type="molecule type" value="Transcribed_RNA"/>
</dbReference>
<protein>
    <submittedName>
        <fullName evidence="1">Uncharacterized protein</fullName>
    </submittedName>
</protein>
<accession>A0A0A9BX58</accession>
<proteinExistence type="predicted"/>